<dbReference type="Gramene" id="Al_scaffold_0001_2852">
    <property type="protein sequence ID" value="Al_scaffold_0001_2852"/>
    <property type="gene ID" value="Al_scaffold_0001_2852"/>
</dbReference>
<dbReference type="EMBL" id="GL348713">
    <property type="protein sequence ID" value="EFH69744.1"/>
    <property type="molecule type" value="Genomic_DNA"/>
</dbReference>
<dbReference type="HOGENOM" id="CLU_2645230_0_0_1"/>
<keyword evidence="2" id="KW-1185">Reference proteome</keyword>
<evidence type="ECO:0000313" key="1">
    <source>
        <dbReference type="EMBL" id="EFH69744.1"/>
    </source>
</evidence>
<protein>
    <submittedName>
        <fullName evidence="1">Predicted protein</fullName>
    </submittedName>
</protein>
<dbReference type="STRING" id="81972.D7KBT5"/>
<name>D7KBT5_ARALL</name>
<organism evidence="2">
    <name type="scientific">Arabidopsis lyrata subsp. lyrata</name>
    <name type="common">Lyre-leaved rock-cress</name>
    <dbReference type="NCBI Taxonomy" id="81972"/>
    <lineage>
        <taxon>Eukaryota</taxon>
        <taxon>Viridiplantae</taxon>
        <taxon>Streptophyta</taxon>
        <taxon>Embryophyta</taxon>
        <taxon>Tracheophyta</taxon>
        <taxon>Spermatophyta</taxon>
        <taxon>Magnoliopsida</taxon>
        <taxon>eudicotyledons</taxon>
        <taxon>Gunneridae</taxon>
        <taxon>Pentapetalae</taxon>
        <taxon>rosids</taxon>
        <taxon>malvids</taxon>
        <taxon>Brassicales</taxon>
        <taxon>Brassicaceae</taxon>
        <taxon>Camelineae</taxon>
        <taxon>Arabidopsis</taxon>
    </lineage>
</organism>
<feature type="non-terminal residue" evidence="1">
    <location>
        <position position="1"/>
    </location>
</feature>
<dbReference type="AlphaFoldDB" id="D7KBT5"/>
<dbReference type="Proteomes" id="UP000008694">
    <property type="component" value="Unassembled WGS sequence"/>
</dbReference>
<gene>
    <name evidence="1" type="ORF">ARALYDRAFT_680529</name>
</gene>
<sequence length="77" mass="9237">LLLCYNAKTLSFRVGDDMIKTVNSVFFDHNNNNGGDMLEVEELEPCLLTRPRQRVTQPSRIKTLMLNRWRWWFSWSF</sequence>
<evidence type="ECO:0000313" key="2">
    <source>
        <dbReference type="Proteomes" id="UP000008694"/>
    </source>
</evidence>
<reference evidence="2" key="1">
    <citation type="journal article" date="2011" name="Nat. Genet.">
        <title>The Arabidopsis lyrata genome sequence and the basis of rapid genome size change.</title>
        <authorList>
            <person name="Hu T.T."/>
            <person name="Pattyn P."/>
            <person name="Bakker E.G."/>
            <person name="Cao J."/>
            <person name="Cheng J.-F."/>
            <person name="Clark R.M."/>
            <person name="Fahlgren N."/>
            <person name="Fawcett J.A."/>
            <person name="Grimwood J."/>
            <person name="Gundlach H."/>
            <person name="Haberer G."/>
            <person name="Hollister J.D."/>
            <person name="Ossowski S."/>
            <person name="Ottilar R.P."/>
            <person name="Salamov A.A."/>
            <person name="Schneeberger K."/>
            <person name="Spannagl M."/>
            <person name="Wang X."/>
            <person name="Yang L."/>
            <person name="Nasrallah M.E."/>
            <person name="Bergelson J."/>
            <person name="Carrington J.C."/>
            <person name="Gaut B.S."/>
            <person name="Schmutz J."/>
            <person name="Mayer K.F.X."/>
            <person name="Van de Peer Y."/>
            <person name="Grigoriev I.V."/>
            <person name="Nordborg M."/>
            <person name="Weigel D."/>
            <person name="Guo Y.-L."/>
        </authorList>
    </citation>
    <scope>NUCLEOTIDE SEQUENCE [LARGE SCALE GENOMIC DNA]</scope>
    <source>
        <strain evidence="2">cv. MN47</strain>
    </source>
</reference>
<proteinExistence type="predicted"/>
<accession>D7KBT5</accession>